<accession>A0A318RLP4</accession>
<dbReference type="RefSeq" id="WP_245937751.1">
    <property type="nucleotide sequence ID" value="NZ_QJSP01000003.1"/>
</dbReference>
<gene>
    <name evidence="1" type="ORF">DFR67_103153</name>
</gene>
<organism evidence="1 2">
    <name type="scientific">Williamsia limnetica</name>
    <dbReference type="NCBI Taxonomy" id="882452"/>
    <lineage>
        <taxon>Bacteria</taxon>
        <taxon>Bacillati</taxon>
        <taxon>Actinomycetota</taxon>
        <taxon>Actinomycetes</taxon>
        <taxon>Mycobacteriales</taxon>
        <taxon>Nocardiaceae</taxon>
        <taxon>Williamsia</taxon>
    </lineage>
</organism>
<evidence type="ECO:0000313" key="1">
    <source>
        <dbReference type="EMBL" id="PYE19242.1"/>
    </source>
</evidence>
<dbReference type="Proteomes" id="UP000247591">
    <property type="component" value="Unassembled WGS sequence"/>
</dbReference>
<keyword evidence="2" id="KW-1185">Reference proteome</keyword>
<comment type="caution">
    <text evidence="1">The sequence shown here is derived from an EMBL/GenBank/DDBJ whole genome shotgun (WGS) entry which is preliminary data.</text>
</comment>
<protein>
    <submittedName>
        <fullName evidence="1">Uncharacterized protein</fullName>
    </submittedName>
</protein>
<dbReference type="AlphaFoldDB" id="A0A318RLP4"/>
<dbReference type="EMBL" id="QJSP01000003">
    <property type="protein sequence ID" value="PYE19242.1"/>
    <property type="molecule type" value="Genomic_DNA"/>
</dbReference>
<proteinExistence type="predicted"/>
<sequence>MKAVVMECRIRVCATPARFLSFRRRAEQLADAAFSGRTRRSSAAVDSGSRLLLRQWHMHNDVTRLGEPQCREVCLAFADNPARLTPAKLEALSRNILATLEIDTAGSSTETVPWILTLTTDADAAYRRQMTDRHPTLHTSAGSASDGLVAPMVSAAQDVLQ</sequence>
<reference evidence="1 2" key="1">
    <citation type="submission" date="2018-06" db="EMBL/GenBank/DDBJ databases">
        <title>Genomic Encyclopedia of Type Strains, Phase IV (KMG-IV): sequencing the most valuable type-strain genomes for metagenomic binning, comparative biology and taxonomic classification.</title>
        <authorList>
            <person name="Goeker M."/>
        </authorList>
    </citation>
    <scope>NUCLEOTIDE SEQUENCE [LARGE SCALE GENOMIC DNA]</scope>
    <source>
        <strain evidence="1 2">DSM 45521</strain>
    </source>
</reference>
<name>A0A318RLP4_WILLI</name>
<evidence type="ECO:0000313" key="2">
    <source>
        <dbReference type="Proteomes" id="UP000247591"/>
    </source>
</evidence>